<keyword evidence="1" id="KW-0812">Transmembrane</keyword>
<dbReference type="AlphaFoldDB" id="A0AAV1S3J0"/>
<proteinExistence type="predicted"/>
<protein>
    <submittedName>
        <fullName evidence="2">Uncharacterized protein</fullName>
    </submittedName>
</protein>
<keyword evidence="1" id="KW-1133">Transmembrane helix</keyword>
<keyword evidence="3" id="KW-1185">Reference proteome</keyword>
<name>A0AAV1S3J0_9ROSI</name>
<organism evidence="2 3">
    <name type="scientific">Dovyalis caffra</name>
    <dbReference type="NCBI Taxonomy" id="77055"/>
    <lineage>
        <taxon>Eukaryota</taxon>
        <taxon>Viridiplantae</taxon>
        <taxon>Streptophyta</taxon>
        <taxon>Embryophyta</taxon>
        <taxon>Tracheophyta</taxon>
        <taxon>Spermatophyta</taxon>
        <taxon>Magnoliopsida</taxon>
        <taxon>eudicotyledons</taxon>
        <taxon>Gunneridae</taxon>
        <taxon>Pentapetalae</taxon>
        <taxon>rosids</taxon>
        <taxon>fabids</taxon>
        <taxon>Malpighiales</taxon>
        <taxon>Salicaceae</taxon>
        <taxon>Flacourtieae</taxon>
        <taxon>Dovyalis</taxon>
    </lineage>
</organism>
<evidence type="ECO:0000256" key="1">
    <source>
        <dbReference type="SAM" id="Phobius"/>
    </source>
</evidence>
<comment type="caution">
    <text evidence="2">The sequence shown here is derived from an EMBL/GenBank/DDBJ whole genome shotgun (WGS) entry which is preliminary data.</text>
</comment>
<feature type="transmembrane region" description="Helical" evidence="1">
    <location>
        <begin position="27"/>
        <end position="48"/>
    </location>
</feature>
<dbReference type="EMBL" id="CAWUPB010001168">
    <property type="protein sequence ID" value="CAK7345576.1"/>
    <property type="molecule type" value="Genomic_DNA"/>
</dbReference>
<reference evidence="2 3" key="1">
    <citation type="submission" date="2024-01" db="EMBL/GenBank/DDBJ databases">
        <authorList>
            <person name="Waweru B."/>
        </authorList>
    </citation>
    <scope>NUCLEOTIDE SEQUENCE [LARGE SCALE GENOMIC DNA]</scope>
</reference>
<sequence>MLICQSFSLPVNPRVCSKISIESAMRLLPVLIVALCLLIFASIGSDAVRKTAFLFPIDEANKKKSSSNVSSSSSSSLEVVNNLFSKSSKNKNISLDEMRVVPTGPNPLHNR</sequence>
<evidence type="ECO:0000313" key="2">
    <source>
        <dbReference type="EMBL" id="CAK7345576.1"/>
    </source>
</evidence>
<keyword evidence="1" id="KW-0472">Membrane</keyword>
<dbReference type="Proteomes" id="UP001314170">
    <property type="component" value="Unassembled WGS sequence"/>
</dbReference>
<accession>A0AAV1S3J0</accession>
<evidence type="ECO:0000313" key="3">
    <source>
        <dbReference type="Proteomes" id="UP001314170"/>
    </source>
</evidence>
<gene>
    <name evidence="2" type="ORF">DCAF_LOCUS18304</name>
</gene>